<protein>
    <recommendedName>
        <fullName evidence="4">Replication termination factor 2</fullName>
    </recommendedName>
</protein>
<feature type="compositionally biased region" description="Basic and acidic residues" evidence="1">
    <location>
        <begin position="95"/>
        <end position="113"/>
    </location>
</feature>
<evidence type="ECO:0000313" key="3">
    <source>
        <dbReference type="Proteomes" id="UP000663131"/>
    </source>
</evidence>
<dbReference type="EMBL" id="CP063134">
    <property type="protein sequence ID" value="QOU19736.1"/>
    <property type="molecule type" value="Genomic_DNA"/>
</dbReference>
<evidence type="ECO:0008006" key="4">
    <source>
        <dbReference type="Google" id="ProtNLM"/>
    </source>
</evidence>
<reference evidence="2" key="2">
    <citation type="journal article" name="BMC Genomics">
        <title>New genome assemblies reveal patterns of domestication and adaptation across Brettanomyces (Dekkera) species.</title>
        <authorList>
            <person name="Roach M.J."/>
            <person name="Borneman A.R."/>
        </authorList>
    </citation>
    <scope>NUCLEOTIDE SEQUENCE</scope>
    <source>
        <strain evidence="2">UCD 2041</strain>
    </source>
</reference>
<dbReference type="RefSeq" id="XP_041136229.1">
    <property type="nucleotide sequence ID" value="XM_041282390.1"/>
</dbReference>
<sequence length="284" mass="32408">MGVSTLQNGTIPSRKEILNFTQRKLGGVLAKSDVSKKERELWKLAGAFGYCQLSHKRLSKPIVSDYMGRLFNKEDAILYLIAKRKRKKARKSKKSKELKDGSDEKKRHNAKEDTSEDSDPFPHLRTMKDLVELNIEYNEHDGTVKCPLSGKVFHLRSEKDNDINQLQLCYLVPCGCTVGKEILDQYLDVEYKKAHVSANKRKSRCYVKMRCPVCGSVTCGGDIVDINTRDNTEKERLAERMRDLEDSGLTHSLKPQRKASDGHTKRKGDPKDNIKKDAKKQKLI</sequence>
<dbReference type="GO" id="GO:0006274">
    <property type="term" value="P:DNA replication termination"/>
    <property type="evidence" value="ECO:0007669"/>
    <property type="project" value="TreeGrafter"/>
</dbReference>
<organism evidence="2 3">
    <name type="scientific">Dekkera bruxellensis</name>
    <name type="common">Brettanomyces custersii</name>
    <dbReference type="NCBI Taxonomy" id="5007"/>
    <lineage>
        <taxon>Eukaryota</taxon>
        <taxon>Fungi</taxon>
        <taxon>Dikarya</taxon>
        <taxon>Ascomycota</taxon>
        <taxon>Saccharomycotina</taxon>
        <taxon>Pichiomycetes</taxon>
        <taxon>Pichiales</taxon>
        <taxon>Pichiaceae</taxon>
        <taxon>Brettanomyces</taxon>
    </lineage>
</organism>
<feature type="region of interest" description="Disordered" evidence="1">
    <location>
        <begin position="240"/>
        <end position="284"/>
    </location>
</feature>
<dbReference type="KEGG" id="bbrx:BRETT_003889"/>
<dbReference type="PANTHER" id="PTHR12775:SF0">
    <property type="entry name" value="REPLICATION TERMINATION FACTOR 2"/>
    <property type="match status" value="1"/>
</dbReference>
<dbReference type="GO" id="GO:0005634">
    <property type="term" value="C:nucleus"/>
    <property type="evidence" value="ECO:0007669"/>
    <property type="project" value="TreeGrafter"/>
</dbReference>
<dbReference type="GeneID" id="64575812"/>
<proteinExistence type="predicted"/>
<dbReference type="PANTHER" id="PTHR12775">
    <property type="entry name" value="PROTEIN C20ORF43 HOMOLOG"/>
    <property type="match status" value="1"/>
</dbReference>
<accession>A0A871R3B1</accession>
<feature type="region of interest" description="Disordered" evidence="1">
    <location>
        <begin position="90"/>
        <end position="123"/>
    </location>
</feature>
<name>A0A871R3B1_DEKBR</name>
<dbReference type="Pfam" id="PF04641">
    <property type="entry name" value="Rtf2"/>
    <property type="match status" value="1"/>
</dbReference>
<gene>
    <name evidence="2" type="ORF">BRETT_003889</name>
</gene>
<dbReference type="OrthoDB" id="247013at2759"/>
<reference evidence="2" key="1">
    <citation type="submission" date="2020-10" db="EMBL/GenBank/DDBJ databases">
        <authorList>
            <person name="Palmer J.M."/>
        </authorList>
    </citation>
    <scope>NUCLEOTIDE SEQUENCE</scope>
    <source>
        <strain evidence="2">UCD 2041</strain>
    </source>
</reference>
<evidence type="ECO:0000313" key="2">
    <source>
        <dbReference type="EMBL" id="QOU19736.1"/>
    </source>
</evidence>
<feature type="compositionally biased region" description="Basic and acidic residues" evidence="1">
    <location>
        <begin position="258"/>
        <end position="276"/>
    </location>
</feature>
<dbReference type="Proteomes" id="UP000663131">
    <property type="component" value="Chromosome 6"/>
</dbReference>
<dbReference type="AlphaFoldDB" id="A0A871R3B1"/>
<evidence type="ECO:0000256" key="1">
    <source>
        <dbReference type="SAM" id="MobiDB-lite"/>
    </source>
</evidence>
<dbReference type="InterPro" id="IPR006735">
    <property type="entry name" value="Rtf2"/>
</dbReference>